<name>A0A7E4V0Y7_PANRE</name>
<evidence type="ECO:0000313" key="2">
    <source>
        <dbReference type="Proteomes" id="UP000492821"/>
    </source>
</evidence>
<organism evidence="2 3">
    <name type="scientific">Panagrellus redivivus</name>
    <name type="common">Microworm</name>
    <dbReference type="NCBI Taxonomy" id="6233"/>
    <lineage>
        <taxon>Eukaryota</taxon>
        <taxon>Metazoa</taxon>
        <taxon>Ecdysozoa</taxon>
        <taxon>Nematoda</taxon>
        <taxon>Chromadorea</taxon>
        <taxon>Rhabditida</taxon>
        <taxon>Tylenchina</taxon>
        <taxon>Panagrolaimomorpha</taxon>
        <taxon>Panagrolaimoidea</taxon>
        <taxon>Panagrolaimidae</taxon>
        <taxon>Panagrellus</taxon>
    </lineage>
</organism>
<accession>A0A7E4V0Y7</accession>
<feature type="chain" id="PRO_5028894857" evidence="1">
    <location>
        <begin position="18"/>
        <end position="237"/>
    </location>
</feature>
<reference evidence="2" key="1">
    <citation type="journal article" date="2013" name="Genetics">
        <title>The draft genome and transcriptome of Panagrellus redivivus are shaped by the harsh demands of a free-living lifestyle.</title>
        <authorList>
            <person name="Srinivasan J."/>
            <person name="Dillman A.R."/>
            <person name="Macchietto M.G."/>
            <person name="Heikkinen L."/>
            <person name="Lakso M."/>
            <person name="Fracchia K.M."/>
            <person name="Antoshechkin I."/>
            <person name="Mortazavi A."/>
            <person name="Wong G."/>
            <person name="Sternberg P.W."/>
        </authorList>
    </citation>
    <scope>NUCLEOTIDE SEQUENCE [LARGE SCALE GENOMIC DNA]</scope>
    <source>
        <strain evidence="2">MT8872</strain>
    </source>
</reference>
<feature type="signal peptide" evidence="1">
    <location>
        <begin position="1"/>
        <end position="17"/>
    </location>
</feature>
<proteinExistence type="predicted"/>
<keyword evidence="2" id="KW-1185">Reference proteome</keyword>
<keyword evidence="1" id="KW-0732">Signal</keyword>
<dbReference type="Proteomes" id="UP000492821">
    <property type="component" value="Unassembled WGS sequence"/>
</dbReference>
<reference evidence="3" key="2">
    <citation type="submission" date="2020-10" db="UniProtKB">
        <authorList>
            <consortium name="WormBaseParasite"/>
        </authorList>
    </citation>
    <scope>IDENTIFICATION</scope>
</reference>
<evidence type="ECO:0000256" key="1">
    <source>
        <dbReference type="SAM" id="SignalP"/>
    </source>
</evidence>
<dbReference type="AlphaFoldDB" id="A0A7E4V0Y7"/>
<evidence type="ECO:0000313" key="3">
    <source>
        <dbReference type="WBParaSite" id="Pan_g15240.t1"/>
    </source>
</evidence>
<protein>
    <submittedName>
        <fullName evidence="3">Uncharacterized protein</fullName>
    </submittedName>
</protein>
<dbReference type="WBParaSite" id="Pan_g15240.t1">
    <property type="protein sequence ID" value="Pan_g15240.t1"/>
    <property type="gene ID" value="Pan_g15240"/>
</dbReference>
<sequence>MLITLYIFLFFVTHSHAGLITSSNNTTFASSSANSAQNLLSLNTNAPPSFSHLAVENELAKISTSCFDSRDYEMVAGNFIKHGTVRMFFNNLVSDSTWTIGLAEIRRALNFAPLRPWKRYNSTIPCEGDLASMSNIEAYYDLIEPIPSYLTLDGLYFFEKNIATAIAYLDERLPSFRNIFRRMFEEMHQYDEGLIDRKSIDRMINELSAIHGKMEKAVLEMRNNEHNRCDPVEYFIL</sequence>